<protein>
    <submittedName>
        <fullName evidence="2">Uncharacterized protein</fullName>
    </submittedName>
</protein>
<proteinExistence type="predicted"/>
<organism evidence="2 3">
    <name type="scientific">Xylaria flabelliformis</name>
    <dbReference type="NCBI Taxonomy" id="2512241"/>
    <lineage>
        <taxon>Eukaryota</taxon>
        <taxon>Fungi</taxon>
        <taxon>Dikarya</taxon>
        <taxon>Ascomycota</taxon>
        <taxon>Pezizomycotina</taxon>
        <taxon>Sordariomycetes</taxon>
        <taxon>Xylariomycetidae</taxon>
        <taxon>Xylariales</taxon>
        <taxon>Xylariaceae</taxon>
        <taxon>Xylaria</taxon>
    </lineage>
</organism>
<evidence type="ECO:0000313" key="2">
    <source>
        <dbReference type="EMBL" id="TRX88091.1"/>
    </source>
</evidence>
<dbReference type="AlphaFoldDB" id="A0A553HJG2"/>
<gene>
    <name evidence="2" type="ORF">FHL15_011041</name>
</gene>
<feature type="region of interest" description="Disordered" evidence="1">
    <location>
        <begin position="28"/>
        <end position="61"/>
    </location>
</feature>
<reference evidence="3" key="1">
    <citation type="submission" date="2019-06" db="EMBL/GenBank/DDBJ databases">
        <title>Draft genome sequence of the griseofulvin-producing fungus Xylaria cubensis strain G536.</title>
        <authorList>
            <person name="Mead M.E."/>
            <person name="Raja H.A."/>
            <person name="Steenwyk J.L."/>
            <person name="Knowles S.L."/>
            <person name="Oberlies N.H."/>
            <person name="Rokas A."/>
        </authorList>
    </citation>
    <scope>NUCLEOTIDE SEQUENCE [LARGE SCALE GENOMIC DNA]</scope>
    <source>
        <strain evidence="3">G536</strain>
    </source>
</reference>
<dbReference type="OrthoDB" id="5354164at2759"/>
<evidence type="ECO:0000313" key="3">
    <source>
        <dbReference type="Proteomes" id="UP000319160"/>
    </source>
</evidence>
<evidence type="ECO:0000256" key="1">
    <source>
        <dbReference type="SAM" id="MobiDB-lite"/>
    </source>
</evidence>
<sequence length="674" mass="75961">MDWDHCIIRYTSDKTEQQEYATAVPYIRDDQKRTSSNNSKPGVGHKRWISSTAKNNQNQSEGKAVIEDVFTGYSENDTDQVDSGQTRDTRSFIENSKDFDLEDFSQLKDAHSTREAISIESVEGFGPEGSAQAEWPQSVSHMGYENLFASLIERYNNMGEEALLIEEGQLHSITRPGQGTRVIWGFTNMNPRDSLDDCWDHWFGPMRHYEYWLGDTESTAIYIRMDQAKPDGQAKIPFSALESLFEDGGFNTDGLFNALDEAFKSLDDSYIASLQAFASLYSLYRTLAQSSIDVRILIKPLAQTQWFRSLFESSSVTSRPLDPPPEKRDYNSEYDFLSVDDEDMGSNHAETCFMDALHAMEVSPSQQESPRKPRVSGEALIPRVLNFLRSRAMSTEQSFSCVLLCEGSFDIASSRLKDVIALSSSNSLFVDASLTCDPAISPRRTKIRHVMGNIGKPGAALLVPPIEPSMMTLGIERWHLINFSAWDGQARDCFADSSLHIWFTGFTQEVDVGGYSGSQDKELYVVESVVSLYAKAEWIADLDILKTIQSPSLIYRHVPILPVKERHLVPSRNHPPGEAPSVPLLVCEDSHQNEYQYQKIPLVAVENWTELVTDTPKNCIFLANKNWQARLAAMMICIAKGRRVCLLSDDVCWDCINLGKKFPFSGKDPIVYIH</sequence>
<dbReference type="Proteomes" id="UP000319160">
    <property type="component" value="Unassembled WGS sequence"/>
</dbReference>
<name>A0A553HJG2_9PEZI</name>
<keyword evidence="3" id="KW-1185">Reference proteome</keyword>
<accession>A0A553HJG2</accession>
<comment type="caution">
    <text evidence="2">The sequence shown here is derived from an EMBL/GenBank/DDBJ whole genome shotgun (WGS) entry which is preliminary data.</text>
</comment>
<feature type="compositionally biased region" description="Polar residues" evidence="1">
    <location>
        <begin position="49"/>
        <end position="61"/>
    </location>
</feature>
<dbReference type="EMBL" id="VFLP01000101">
    <property type="protein sequence ID" value="TRX88091.1"/>
    <property type="molecule type" value="Genomic_DNA"/>
</dbReference>